<comment type="caution">
    <text evidence="3">The sequence shown here is derived from an EMBL/GenBank/DDBJ whole genome shotgun (WGS) entry which is preliminary data.</text>
</comment>
<evidence type="ECO:0000259" key="2">
    <source>
        <dbReference type="Pfam" id="PF07727"/>
    </source>
</evidence>
<dbReference type="Pfam" id="PF07727">
    <property type="entry name" value="RVT_2"/>
    <property type="match status" value="1"/>
</dbReference>
<organism evidence="3 4">
    <name type="scientific">Mucuna pruriens</name>
    <name type="common">Velvet bean</name>
    <name type="synonym">Dolichos pruriens</name>
    <dbReference type="NCBI Taxonomy" id="157652"/>
    <lineage>
        <taxon>Eukaryota</taxon>
        <taxon>Viridiplantae</taxon>
        <taxon>Streptophyta</taxon>
        <taxon>Embryophyta</taxon>
        <taxon>Tracheophyta</taxon>
        <taxon>Spermatophyta</taxon>
        <taxon>Magnoliopsida</taxon>
        <taxon>eudicotyledons</taxon>
        <taxon>Gunneridae</taxon>
        <taxon>Pentapetalae</taxon>
        <taxon>rosids</taxon>
        <taxon>fabids</taxon>
        <taxon>Fabales</taxon>
        <taxon>Fabaceae</taxon>
        <taxon>Papilionoideae</taxon>
        <taxon>50 kb inversion clade</taxon>
        <taxon>NPAAA clade</taxon>
        <taxon>indigoferoid/millettioid clade</taxon>
        <taxon>Phaseoleae</taxon>
        <taxon>Mucuna</taxon>
    </lineage>
</organism>
<evidence type="ECO:0000313" key="3">
    <source>
        <dbReference type="EMBL" id="RDX81286.1"/>
    </source>
</evidence>
<keyword evidence="4" id="KW-1185">Reference proteome</keyword>
<proteinExistence type="predicted"/>
<dbReference type="Proteomes" id="UP000257109">
    <property type="component" value="Unassembled WGS sequence"/>
</dbReference>
<feature type="region of interest" description="Disordered" evidence="1">
    <location>
        <begin position="202"/>
        <end position="229"/>
    </location>
</feature>
<dbReference type="OrthoDB" id="413361at2759"/>
<dbReference type="InterPro" id="IPR013103">
    <property type="entry name" value="RVT_2"/>
</dbReference>
<evidence type="ECO:0000256" key="1">
    <source>
        <dbReference type="SAM" id="MobiDB-lite"/>
    </source>
</evidence>
<feature type="domain" description="Reverse transcriptase Ty1/copia-type" evidence="2">
    <location>
        <begin position="33"/>
        <end position="96"/>
    </location>
</feature>
<reference evidence="3" key="1">
    <citation type="submission" date="2018-05" db="EMBL/GenBank/DDBJ databases">
        <title>Draft genome of Mucuna pruriens seed.</title>
        <authorList>
            <person name="Nnadi N.E."/>
            <person name="Vos R."/>
            <person name="Hasami M.H."/>
            <person name="Devisetty U.K."/>
            <person name="Aguiy J.C."/>
        </authorList>
    </citation>
    <scope>NUCLEOTIDE SEQUENCE [LARGE SCALE GENOMIC DNA]</scope>
    <source>
        <strain evidence="3">JCA_2017</strain>
    </source>
</reference>
<dbReference type="AlphaFoldDB" id="A0A371FSK6"/>
<dbReference type="STRING" id="157652.A0A371FSK6"/>
<feature type="non-terminal residue" evidence="3">
    <location>
        <position position="229"/>
    </location>
</feature>
<feature type="compositionally biased region" description="Basic and acidic residues" evidence="1">
    <location>
        <begin position="202"/>
        <end position="223"/>
    </location>
</feature>
<dbReference type="EMBL" id="QJKJ01007965">
    <property type="protein sequence ID" value="RDX81286.1"/>
    <property type="molecule type" value="Genomic_DNA"/>
</dbReference>
<name>A0A371FSK6_MUCPR</name>
<gene>
    <name evidence="3" type="ORF">CR513_38058</name>
</gene>
<protein>
    <submittedName>
        <fullName evidence="3">Mitochondrial protein</fullName>
    </submittedName>
</protein>
<accession>A0A371FSK6</accession>
<sequence>MKALYGLKQAPRAWNSRIDKYFQHNGFIRCQHKYFEDFKKVMSYEFEMTNIGLMSYYLGLEVKQMNNGIFVSQESYAKKVLEKFKIFDCNPVNTLIEGSLKLSKFDSGEKEDSTLFRNIVGSLSLPLYGVSYLISYEDATIVICICVCLLVYFKGSVAQVELATSLQVKISSSKTNSSLESRRLAGEETLLEKTHCQRKRIAGESKSLEKNNENARAEKEKGKLAGKII</sequence>
<evidence type="ECO:0000313" key="4">
    <source>
        <dbReference type="Proteomes" id="UP000257109"/>
    </source>
</evidence>